<evidence type="ECO:0000256" key="1">
    <source>
        <dbReference type="ARBA" id="ARBA00004141"/>
    </source>
</evidence>
<feature type="region of interest" description="Disordered" evidence="6">
    <location>
        <begin position="1"/>
        <end position="24"/>
    </location>
</feature>
<dbReference type="AlphaFoldDB" id="A0AAN7B786"/>
<proteinExistence type="inferred from homology"/>
<dbReference type="EMBL" id="MU858108">
    <property type="protein sequence ID" value="KAK4213443.1"/>
    <property type="molecule type" value="Genomic_DNA"/>
</dbReference>
<dbReference type="InterPro" id="IPR052337">
    <property type="entry name" value="SAT4-like"/>
</dbReference>
<dbReference type="GO" id="GO:0016020">
    <property type="term" value="C:membrane"/>
    <property type="evidence" value="ECO:0007669"/>
    <property type="project" value="UniProtKB-SubCell"/>
</dbReference>
<keyword evidence="2 7" id="KW-0812">Transmembrane</keyword>
<feature type="domain" description="Rhodopsin" evidence="8">
    <location>
        <begin position="48"/>
        <end position="299"/>
    </location>
</feature>
<feature type="transmembrane region" description="Helical" evidence="7">
    <location>
        <begin position="236"/>
        <end position="257"/>
    </location>
</feature>
<feature type="transmembrane region" description="Helical" evidence="7">
    <location>
        <begin position="121"/>
        <end position="140"/>
    </location>
</feature>
<feature type="region of interest" description="Disordered" evidence="6">
    <location>
        <begin position="397"/>
        <end position="431"/>
    </location>
</feature>
<dbReference type="PANTHER" id="PTHR33048">
    <property type="entry name" value="PTH11-LIKE INTEGRAL MEMBRANE PROTEIN (AFU_ORTHOLOGUE AFUA_5G11245)"/>
    <property type="match status" value="1"/>
</dbReference>
<evidence type="ECO:0000313" key="10">
    <source>
        <dbReference type="Proteomes" id="UP001301769"/>
    </source>
</evidence>
<evidence type="ECO:0000256" key="3">
    <source>
        <dbReference type="ARBA" id="ARBA00022989"/>
    </source>
</evidence>
<gene>
    <name evidence="9" type="ORF">QBC37DRAFT_171702</name>
</gene>
<feature type="compositionally biased region" description="Basic and acidic residues" evidence="6">
    <location>
        <begin position="342"/>
        <end position="351"/>
    </location>
</feature>
<name>A0AAN7B786_9PEZI</name>
<feature type="compositionally biased region" description="Polar residues" evidence="6">
    <location>
        <begin position="407"/>
        <end position="425"/>
    </location>
</feature>
<feature type="transmembrane region" description="Helical" evidence="7">
    <location>
        <begin position="200"/>
        <end position="224"/>
    </location>
</feature>
<comment type="subcellular location">
    <subcellularLocation>
        <location evidence="1">Membrane</location>
        <topology evidence="1">Multi-pass membrane protein</topology>
    </subcellularLocation>
</comment>
<evidence type="ECO:0000256" key="5">
    <source>
        <dbReference type="ARBA" id="ARBA00038359"/>
    </source>
</evidence>
<dbReference type="InterPro" id="IPR049326">
    <property type="entry name" value="Rhodopsin_dom_fungi"/>
</dbReference>
<feature type="region of interest" description="Disordered" evidence="6">
    <location>
        <begin position="318"/>
        <end position="351"/>
    </location>
</feature>
<keyword evidence="3 7" id="KW-1133">Transmembrane helix</keyword>
<evidence type="ECO:0000256" key="4">
    <source>
        <dbReference type="ARBA" id="ARBA00023136"/>
    </source>
</evidence>
<keyword evidence="4 7" id="KW-0472">Membrane</keyword>
<feature type="transmembrane region" description="Helical" evidence="7">
    <location>
        <begin position="31"/>
        <end position="51"/>
    </location>
</feature>
<organism evidence="9 10">
    <name type="scientific">Rhypophila decipiens</name>
    <dbReference type="NCBI Taxonomy" id="261697"/>
    <lineage>
        <taxon>Eukaryota</taxon>
        <taxon>Fungi</taxon>
        <taxon>Dikarya</taxon>
        <taxon>Ascomycota</taxon>
        <taxon>Pezizomycotina</taxon>
        <taxon>Sordariomycetes</taxon>
        <taxon>Sordariomycetidae</taxon>
        <taxon>Sordariales</taxon>
        <taxon>Naviculisporaceae</taxon>
        <taxon>Rhypophila</taxon>
    </lineage>
</organism>
<dbReference type="Pfam" id="PF20684">
    <property type="entry name" value="Fung_rhodopsin"/>
    <property type="match status" value="1"/>
</dbReference>
<feature type="compositionally biased region" description="Pro residues" evidence="6">
    <location>
        <begin position="12"/>
        <end position="21"/>
    </location>
</feature>
<comment type="caution">
    <text evidence="9">The sequence shown here is derived from an EMBL/GenBank/DDBJ whole genome shotgun (WGS) entry which is preliminary data.</text>
</comment>
<reference evidence="9" key="1">
    <citation type="journal article" date="2023" name="Mol. Phylogenet. Evol.">
        <title>Genome-scale phylogeny and comparative genomics of the fungal order Sordariales.</title>
        <authorList>
            <person name="Hensen N."/>
            <person name="Bonometti L."/>
            <person name="Westerberg I."/>
            <person name="Brannstrom I.O."/>
            <person name="Guillou S."/>
            <person name="Cros-Aarteil S."/>
            <person name="Calhoun S."/>
            <person name="Haridas S."/>
            <person name="Kuo A."/>
            <person name="Mondo S."/>
            <person name="Pangilinan J."/>
            <person name="Riley R."/>
            <person name="LaButti K."/>
            <person name="Andreopoulos B."/>
            <person name="Lipzen A."/>
            <person name="Chen C."/>
            <person name="Yan M."/>
            <person name="Daum C."/>
            <person name="Ng V."/>
            <person name="Clum A."/>
            <person name="Steindorff A."/>
            <person name="Ohm R.A."/>
            <person name="Martin F."/>
            <person name="Silar P."/>
            <person name="Natvig D.O."/>
            <person name="Lalanne C."/>
            <person name="Gautier V."/>
            <person name="Ament-Velasquez S.L."/>
            <person name="Kruys A."/>
            <person name="Hutchinson M.I."/>
            <person name="Powell A.J."/>
            <person name="Barry K."/>
            <person name="Miller A.N."/>
            <person name="Grigoriev I.V."/>
            <person name="Debuchy R."/>
            <person name="Gladieux P."/>
            <person name="Hiltunen Thoren M."/>
            <person name="Johannesson H."/>
        </authorList>
    </citation>
    <scope>NUCLEOTIDE SEQUENCE</scope>
    <source>
        <strain evidence="9">PSN293</strain>
    </source>
</reference>
<feature type="transmembrane region" description="Helical" evidence="7">
    <location>
        <begin position="72"/>
        <end position="91"/>
    </location>
</feature>
<dbReference type="PANTHER" id="PTHR33048:SF47">
    <property type="entry name" value="INTEGRAL MEMBRANE PROTEIN-RELATED"/>
    <property type="match status" value="1"/>
</dbReference>
<evidence type="ECO:0000256" key="2">
    <source>
        <dbReference type="ARBA" id="ARBA00022692"/>
    </source>
</evidence>
<evidence type="ECO:0000256" key="6">
    <source>
        <dbReference type="SAM" id="MobiDB-lite"/>
    </source>
</evidence>
<evidence type="ECO:0000313" key="9">
    <source>
        <dbReference type="EMBL" id="KAK4213443.1"/>
    </source>
</evidence>
<comment type="similarity">
    <text evidence="5">Belongs to the SAT4 family.</text>
</comment>
<reference evidence="9" key="2">
    <citation type="submission" date="2023-05" db="EMBL/GenBank/DDBJ databases">
        <authorList>
            <consortium name="Lawrence Berkeley National Laboratory"/>
            <person name="Steindorff A."/>
            <person name="Hensen N."/>
            <person name="Bonometti L."/>
            <person name="Westerberg I."/>
            <person name="Brannstrom I.O."/>
            <person name="Guillou S."/>
            <person name="Cros-Aarteil S."/>
            <person name="Calhoun S."/>
            <person name="Haridas S."/>
            <person name="Kuo A."/>
            <person name="Mondo S."/>
            <person name="Pangilinan J."/>
            <person name="Riley R."/>
            <person name="Labutti K."/>
            <person name="Andreopoulos B."/>
            <person name="Lipzen A."/>
            <person name="Chen C."/>
            <person name="Yanf M."/>
            <person name="Daum C."/>
            <person name="Ng V."/>
            <person name="Clum A."/>
            <person name="Ohm R."/>
            <person name="Martin F."/>
            <person name="Silar P."/>
            <person name="Natvig D."/>
            <person name="Lalanne C."/>
            <person name="Gautier V."/>
            <person name="Ament-Velasquez S.L."/>
            <person name="Kruys A."/>
            <person name="Hutchinson M.I."/>
            <person name="Powell A.J."/>
            <person name="Barry K."/>
            <person name="Miller A.N."/>
            <person name="Grigoriev I.V."/>
            <person name="Debuchy R."/>
            <person name="Gladieux P."/>
            <person name="Thoren M.H."/>
            <person name="Johannesson H."/>
        </authorList>
    </citation>
    <scope>NUCLEOTIDE SEQUENCE</scope>
    <source>
        <strain evidence="9">PSN293</strain>
    </source>
</reference>
<keyword evidence="10" id="KW-1185">Reference proteome</keyword>
<evidence type="ECO:0000259" key="8">
    <source>
        <dbReference type="Pfam" id="PF20684"/>
    </source>
</evidence>
<sequence length="431" mass="47565">MTGEELGQRDQGPPPDLGPPPEPDESMLGRLLGPVIPFFVIAIFLASLRLYSRLTRRKGIDFSFAFSWDDATLLLALMFTVFQFSLLMAAVPHGVGRHSYYVPYEEQVEANMLLLFSQLPWGWSVAFAKISIACLLLRLKSPTSEGLWPWKIPLYFLIIIQIACAVAANIVQLTQCRPIRAIWNPTIPGAQCQDPRIAHLAIYITGALAIMSDIFLATAPISFLKNVRRSIRERAILIFLMGLAAFTAVATVVKLPMVEPYGKYGDALSDTIGIMKWSSIEAYMGIIAASVPCLKSPFEGFLRRVGVLKSTASNGSDHGSYGGSWHSHNLDHGHHGSHGPGHGHEHPHTYTHVHDHDHPYKQAHIHNHTNHDRRGSLRLSNILLPAVKVTGGNFLSPKWTPDVILNPPSQGGSSEQSISDHSSFNSKKEEV</sequence>
<evidence type="ECO:0000256" key="7">
    <source>
        <dbReference type="SAM" id="Phobius"/>
    </source>
</evidence>
<dbReference type="Proteomes" id="UP001301769">
    <property type="component" value="Unassembled WGS sequence"/>
</dbReference>
<accession>A0AAN7B786</accession>
<feature type="transmembrane region" description="Helical" evidence="7">
    <location>
        <begin position="152"/>
        <end position="171"/>
    </location>
</feature>
<protein>
    <recommendedName>
        <fullName evidence="8">Rhodopsin domain-containing protein</fullName>
    </recommendedName>
</protein>